<comment type="caution">
    <text evidence="1">The sequence shown here is derived from an EMBL/GenBank/DDBJ whole genome shotgun (WGS) entry which is preliminary data.</text>
</comment>
<proteinExistence type="predicted"/>
<evidence type="ECO:0000313" key="2">
    <source>
        <dbReference type="Proteomes" id="UP000233256"/>
    </source>
</evidence>
<name>A0A2N1PKF2_9BACT</name>
<dbReference type="Proteomes" id="UP000233256">
    <property type="component" value="Unassembled WGS sequence"/>
</dbReference>
<dbReference type="EMBL" id="PGXC01000034">
    <property type="protein sequence ID" value="PKK88810.1"/>
    <property type="molecule type" value="Genomic_DNA"/>
</dbReference>
<sequence length="94" mass="10894">MKITEKKQVEDCFDGSLIFELRLSGEITEEMILTLGKTGNLQYFPHFARPFFKLRVAGLYDLKGIEGNRTLRIHLKKPTEFSLENFADLLTEIK</sequence>
<dbReference type="AlphaFoldDB" id="A0A2N1PKF2"/>
<evidence type="ECO:0000313" key="1">
    <source>
        <dbReference type="EMBL" id="PKK88810.1"/>
    </source>
</evidence>
<protein>
    <submittedName>
        <fullName evidence="1">Uncharacterized protein</fullName>
    </submittedName>
</protein>
<accession>A0A2N1PKF2</accession>
<reference evidence="1 2" key="1">
    <citation type="journal article" date="2017" name="ISME J.">
        <title>Potential for microbial H2 and metal transformations associated with novel bacteria and archaea in deep terrestrial subsurface sediments.</title>
        <authorList>
            <person name="Hernsdorf A.W."/>
            <person name="Amano Y."/>
            <person name="Miyakawa K."/>
            <person name="Ise K."/>
            <person name="Suzuki Y."/>
            <person name="Anantharaman K."/>
            <person name="Probst A."/>
            <person name="Burstein D."/>
            <person name="Thomas B.C."/>
            <person name="Banfield J.F."/>
        </authorList>
    </citation>
    <scope>NUCLEOTIDE SEQUENCE [LARGE SCALE GENOMIC DNA]</scope>
    <source>
        <strain evidence="1">HGW-Wallbacteria-1</strain>
    </source>
</reference>
<organism evidence="1 2">
    <name type="scientific">Candidatus Wallbacteria bacterium HGW-Wallbacteria-1</name>
    <dbReference type="NCBI Taxonomy" id="2013854"/>
    <lineage>
        <taxon>Bacteria</taxon>
        <taxon>Candidatus Walliibacteriota</taxon>
    </lineage>
</organism>
<gene>
    <name evidence="1" type="ORF">CVV64_17145</name>
</gene>